<evidence type="ECO:0000313" key="1">
    <source>
        <dbReference type="EMBL" id="TFF34405.1"/>
    </source>
</evidence>
<comment type="caution">
    <text evidence="1">The sequence shown here is derived from an EMBL/GenBank/DDBJ whole genome shotgun (WGS) entry which is preliminary data.</text>
</comment>
<evidence type="ECO:0000313" key="2">
    <source>
        <dbReference type="Proteomes" id="UP000297540"/>
    </source>
</evidence>
<name>A0A4Y8S734_9SPHI</name>
<dbReference type="RefSeq" id="WP_133234940.1">
    <property type="nucleotide sequence ID" value="NZ_SOZE01000031.1"/>
</dbReference>
<dbReference type="EMBL" id="SOZE01000031">
    <property type="protein sequence ID" value="TFF34405.1"/>
    <property type="molecule type" value="Genomic_DNA"/>
</dbReference>
<keyword evidence="2" id="KW-1185">Reference proteome</keyword>
<reference evidence="1 2" key="1">
    <citation type="journal article" date="2017" name="Int. J. Syst. Evol. Microbiol.">
        <title>Mucilaginibacterpsychrotolerans sp. nov., isolated from peatlands.</title>
        <authorList>
            <person name="Deng Y."/>
            <person name="Shen L."/>
            <person name="Xu B."/>
            <person name="Liu Y."/>
            <person name="Gu Z."/>
            <person name="Liu H."/>
            <person name="Zhou Y."/>
        </authorList>
    </citation>
    <scope>NUCLEOTIDE SEQUENCE [LARGE SCALE GENOMIC DNA]</scope>
    <source>
        <strain evidence="1 2">NH7-4</strain>
    </source>
</reference>
<accession>A0A4Y8S734</accession>
<proteinExistence type="predicted"/>
<dbReference type="AlphaFoldDB" id="A0A4Y8S734"/>
<gene>
    <name evidence="1" type="ORF">E2R66_22280</name>
</gene>
<sequence length="59" mass="6973">MDAQETKCFFFYGSYFISNPAADEYWMVDLPNHKLRAIDKDCYAIVESLNELKKECKEI</sequence>
<protein>
    <submittedName>
        <fullName evidence="1">Uncharacterized protein</fullName>
    </submittedName>
</protein>
<dbReference type="Proteomes" id="UP000297540">
    <property type="component" value="Unassembled WGS sequence"/>
</dbReference>
<organism evidence="1 2">
    <name type="scientific">Mucilaginibacter psychrotolerans</name>
    <dbReference type="NCBI Taxonomy" id="1524096"/>
    <lineage>
        <taxon>Bacteria</taxon>
        <taxon>Pseudomonadati</taxon>
        <taxon>Bacteroidota</taxon>
        <taxon>Sphingobacteriia</taxon>
        <taxon>Sphingobacteriales</taxon>
        <taxon>Sphingobacteriaceae</taxon>
        <taxon>Mucilaginibacter</taxon>
    </lineage>
</organism>